<dbReference type="RefSeq" id="WP_129132113.1">
    <property type="nucleotide sequence ID" value="NZ_SDHW01000006.1"/>
</dbReference>
<accession>A0A4Q1CF55</accession>
<evidence type="ECO:0000256" key="1">
    <source>
        <dbReference type="SAM" id="Phobius"/>
    </source>
</evidence>
<reference evidence="2 3" key="1">
    <citation type="submission" date="2019-01" db="EMBL/GenBank/DDBJ databases">
        <title>Lacibacter sp. strain TTM-7.</title>
        <authorList>
            <person name="Chen W.-M."/>
        </authorList>
    </citation>
    <scope>NUCLEOTIDE SEQUENCE [LARGE SCALE GENOMIC DNA]</scope>
    <source>
        <strain evidence="2 3">TTM-7</strain>
    </source>
</reference>
<keyword evidence="1" id="KW-0472">Membrane</keyword>
<dbReference type="Proteomes" id="UP000290204">
    <property type="component" value="Unassembled WGS sequence"/>
</dbReference>
<sequence>MISTNTIIYCDFKTLRHSYLEVKTFLENEIGVKVPSLKTKIDRDLGCAGDDNYELLEKFIITYNLNSSGFDYSKHFLSEGELFGSTSALITLVSIPISLLLWAIKILTFGKINLDKLQLFSESERQPMDMTFGDLLTWYLVGKYCLREDTTFIIKDDR</sequence>
<organism evidence="2 3">
    <name type="scientific">Lacibacter luteus</name>
    <dbReference type="NCBI Taxonomy" id="2508719"/>
    <lineage>
        <taxon>Bacteria</taxon>
        <taxon>Pseudomonadati</taxon>
        <taxon>Bacteroidota</taxon>
        <taxon>Chitinophagia</taxon>
        <taxon>Chitinophagales</taxon>
        <taxon>Chitinophagaceae</taxon>
        <taxon>Lacibacter</taxon>
    </lineage>
</organism>
<dbReference type="AlphaFoldDB" id="A0A4Q1CF55"/>
<keyword evidence="1" id="KW-1133">Transmembrane helix</keyword>
<evidence type="ECO:0000313" key="3">
    <source>
        <dbReference type="Proteomes" id="UP000290204"/>
    </source>
</evidence>
<proteinExistence type="predicted"/>
<dbReference type="OrthoDB" id="1367059at2"/>
<gene>
    <name evidence="2" type="ORF">ESA94_16840</name>
</gene>
<feature type="transmembrane region" description="Helical" evidence="1">
    <location>
        <begin position="82"/>
        <end position="104"/>
    </location>
</feature>
<keyword evidence="1" id="KW-0812">Transmembrane</keyword>
<evidence type="ECO:0000313" key="2">
    <source>
        <dbReference type="EMBL" id="RXK58313.1"/>
    </source>
</evidence>
<comment type="caution">
    <text evidence="2">The sequence shown here is derived from an EMBL/GenBank/DDBJ whole genome shotgun (WGS) entry which is preliminary data.</text>
</comment>
<keyword evidence="3" id="KW-1185">Reference proteome</keyword>
<protein>
    <submittedName>
        <fullName evidence="2">DUF1493 family protein</fullName>
    </submittedName>
</protein>
<name>A0A4Q1CF55_9BACT</name>
<dbReference type="EMBL" id="SDHW01000006">
    <property type="protein sequence ID" value="RXK58313.1"/>
    <property type="molecule type" value="Genomic_DNA"/>
</dbReference>